<evidence type="ECO:0000259" key="3">
    <source>
        <dbReference type="Pfam" id="PF07833"/>
    </source>
</evidence>
<dbReference type="InterPro" id="IPR036582">
    <property type="entry name" value="Mao_N_sf"/>
</dbReference>
<dbReference type="Proteomes" id="UP001519307">
    <property type="component" value="Unassembled WGS sequence"/>
</dbReference>
<dbReference type="PANTHER" id="PTHR46825">
    <property type="entry name" value="D-ALANYL-D-ALANINE-CARBOXYPEPTIDASE/ENDOPEPTIDASE AMPH"/>
    <property type="match status" value="1"/>
</dbReference>
<feature type="signal peptide" evidence="1">
    <location>
        <begin position="1"/>
        <end position="25"/>
    </location>
</feature>
<accession>A0ABS4KRL1</accession>
<dbReference type="Gene3D" id="3.40.710.10">
    <property type="entry name" value="DD-peptidase/beta-lactamase superfamily"/>
    <property type="match status" value="1"/>
</dbReference>
<dbReference type="InterPro" id="IPR001466">
    <property type="entry name" value="Beta-lactam-related"/>
</dbReference>
<comment type="caution">
    <text evidence="5">The sequence shown here is derived from an EMBL/GenBank/DDBJ whole genome shotgun (WGS) entry which is preliminary data.</text>
</comment>
<dbReference type="Pfam" id="PF11954">
    <property type="entry name" value="DUF3471"/>
    <property type="match status" value="1"/>
</dbReference>
<dbReference type="RefSeq" id="WP_209701848.1">
    <property type="nucleotide sequence ID" value="NZ_JAGGLM010000006.1"/>
</dbReference>
<gene>
    <name evidence="5" type="ORF">J2Z42_001342</name>
</gene>
<proteinExistence type="predicted"/>
<keyword evidence="1" id="KW-0732">Signal</keyword>
<name>A0ABS4KRL1_9CLOT</name>
<evidence type="ECO:0000313" key="6">
    <source>
        <dbReference type="Proteomes" id="UP001519307"/>
    </source>
</evidence>
<evidence type="ECO:0000259" key="4">
    <source>
        <dbReference type="Pfam" id="PF11954"/>
    </source>
</evidence>
<feature type="domain" description="Peptidase S12 Pab87-related C-terminal" evidence="4">
    <location>
        <begin position="519"/>
        <end position="600"/>
    </location>
</feature>
<dbReference type="Gene3D" id="3.30.457.10">
    <property type="entry name" value="Copper amine oxidase-like, N-terminal domain"/>
    <property type="match status" value="1"/>
</dbReference>
<dbReference type="PANTHER" id="PTHR46825:SF9">
    <property type="entry name" value="BETA-LACTAMASE-RELATED DOMAIN-CONTAINING PROTEIN"/>
    <property type="match status" value="1"/>
</dbReference>
<dbReference type="EMBL" id="JAGGLM010000006">
    <property type="protein sequence ID" value="MBP2032668.1"/>
    <property type="molecule type" value="Genomic_DNA"/>
</dbReference>
<dbReference type="InterPro" id="IPR012854">
    <property type="entry name" value="Cu_amine_oxidase-like_N"/>
</dbReference>
<dbReference type="InterPro" id="IPR050491">
    <property type="entry name" value="AmpC-like"/>
</dbReference>
<feature type="domain" description="Beta-lactamase-related" evidence="2">
    <location>
        <begin position="201"/>
        <end position="495"/>
    </location>
</feature>
<organism evidence="5 6">
    <name type="scientific">Clostridium algifaecis</name>
    <dbReference type="NCBI Taxonomy" id="1472040"/>
    <lineage>
        <taxon>Bacteria</taxon>
        <taxon>Bacillati</taxon>
        <taxon>Bacillota</taxon>
        <taxon>Clostridia</taxon>
        <taxon>Eubacteriales</taxon>
        <taxon>Clostridiaceae</taxon>
        <taxon>Clostridium</taxon>
    </lineage>
</organism>
<reference evidence="5 6" key="1">
    <citation type="submission" date="2021-03" db="EMBL/GenBank/DDBJ databases">
        <title>Genomic Encyclopedia of Type Strains, Phase IV (KMG-IV): sequencing the most valuable type-strain genomes for metagenomic binning, comparative biology and taxonomic classification.</title>
        <authorList>
            <person name="Goeker M."/>
        </authorList>
    </citation>
    <scope>NUCLEOTIDE SEQUENCE [LARGE SCALE GENOMIC DNA]</scope>
    <source>
        <strain evidence="5 6">DSM 28783</strain>
    </source>
</reference>
<dbReference type="PROSITE" id="PS51257">
    <property type="entry name" value="PROKAR_LIPOPROTEIN"/>
    <property type="match status" value="1"/>
</dbReference>
<dbReference type="Pfam" id="PF00144">
    <property type="entry name" value="Beta-lactamase"/>
    <property type="match status" value="1"/>
</dbReference>
<evidence type="ECO:0000259" key="2">
    <source>
        <dbReference type="Pfam" id="PF00144"/>
    </source>
</evidence>
<sequence length="612" mass="68930">MIRRIFSAILISIFISCSNAFIVNAQPNTTTAPKTTSVAASKQTSIAVNIDGTIMPSQYVQPYISSNSIVMIPLNAIIYKLENNPTMKIENGNVTIKDSSNTINFKNGDNKVTINDKVITLSSASTIKDNIAFVPIQFISEILNKTVDWNNDTNTVKINTVYKNTENYFNNSQLSGRYNDISGKLNTYLNTLQNTDNFHGSVLVAQGGNILLDKGYGMTNFEQNIKNTPQTTFPIASMTKQFTAMAIMQLVQKGVITENDTLSKFIPDFPRGNEITIKDLLTHTSGIINYTNLPEFWNMKINDLKNENNIINLFKNKPLQFKPGSVFSYSNSGYFLLGYIVEKVSGMSYENYLKKNIFEPLDMKNTGIGYNGTDKLYTSTGYTGYLDIYPVSDEVSINGLYGAGALYSTTEDLYKWDRALYTEKLVNNKTMKKIFSKYVQISKYGPYYGYGWMLSDSKYGKEIFHGGNVLGFTSNIERYPDKDLTIIILTNSGYYDVTSLTNVLADICSGNSYELPSAKRVVKVDNDTLKKYAGNYKLDDNQGEISIEAKDTHIYWEQNNGQVKYEIFPESQNKFFMRIVNAELKFDINNKNQVTGFELSQSGENVHADKIK</sequence>
<protein>
    <submittedName>
        <fullName evidence="5">CubicO group peptidase (Beta-lactamase class C family)</fullName>
    </submittedName>
</protein>
<feature type="domain" description="Copper amine oxidase-like N-terminal" evidence="3">
    <location>
        <begin position="59"/>
        <end position="158"/>
    </location>
</feature>
<dbReference type="SUPFAM" id="SSF56601">
    <property type="entry name" value="beta-lactamase/transpeptidase-like"/>
    <property type="match status" value="1"/>
</dbReference>
<evidence type="ECO:0000256" key="1">
    <source>
        <dbReference type="SAM" id="SignalP"/>
    </source>
</evidence>
<dbReference type="Pfam" id="PF07833">
    <property type="entry name" value="Cu_amine_oxidN1"/>
    <property type="match status" value="1"/>
</dbReference>
<dbReference type="InterPro" id="IPR021860">
    <property type="entry name" value="Peptidase_S12_Pab87-rel_C"/>
</dbReference>
<dbReference type="SUPFAM" id="SSF55383">
    <property type="entry name" value="Copper amine oxidase, domain N"/>
    <property type="match status" value="1"/>
</dbReference>
<feature type="chain" id="PRO_5046346696" evidence="1">
    <location>
        <begin position="26"/>
        <end position="612"/>
    </location>
</feature>
<evidence type="ECO:0000313" key="5">
    <source>
        <dbReference type="EMBL" id="MBP2032668.1"/>
    </source>
</evidence>
<keyword evidence="6" id="KW-1185">Reference proteome</keyword>
<dbReference type="InterPro" id="IPR012338">
    <property type="entry name" value="Beta-lactam/transpept-like"/>
</dbReference>